<proteinExistence type="inferred from homology"/>
<evidence type="ECO:0000256" key="13">
    <source>
        <dbReference type="PROSITE-ProRule" id="PRU00023"/>
    </source>
</evidence>
<dbReference type="EMBL" id="CAJHNJ030000007">
    <property type="protein sequence ID" value="CAG9102983.1"/>
    <property type="molecule type" value="Genomic_DNA"/>
</dbReference>
<dbReference type="Pfam" id="PF00023">
    <property type="entry name" value="Ank"/>
    <property type="match status" value="1"/>
</dbReference>
<evidence type="ECO:0000256" key="6">
    <source>
        <dbReference type="ARBA" id="ARBA00022737"/>
    </source>
</evidence>
<feature type="region of interest" description="Disordered" evidence="16">
    <location>
        <begin position="346"/>
        <end position="395"/>
    </location>
</feature>
<comment type="subcellular location">
    <subcellularLocation>
        <location evidence="1">Cytoplasm</location>
    </subcellularLocation>
</comment>
<keyword evidence="11 13" id="KW-0040">ANK repeat</keyword>
<evidence type="ECO:0000256" key="11">
    <source>
        <dbReference type="ARBA" id="ARBA00023043"/>
    </source>
</evidence>
<dbReference type="InterPro" id="IPR002110">
    <property type="entry name" value="Ankyrin_rpt"/>
</dbReference>
<dbReference type="InterPro" id="IPR047139">
    <property type="entry name" value="ANKZ1/VMS1"/>
</dbReference>
<keyword evidence="19" id="KW-1185">Reference proteome</keyword>
<dbReference type="GO" id="GO:0008270">
    <property type="term" value="F:zinc ion binding"/>
    <property type="evidence" value="ECO:0007669"/>
    <property type="project" value="UniProtKB-KW"/>
</dbReference>
<evidence type="ECO:0000256" key="3">
    <source>
        <dbReference type="ARBA" id="ARBA00022490"/>
    </source>
</evidence>
<keyword evidence="5" id="KW-0479">Metal-binding</keyword>
<evidence type="ECO:0000256" key="1">
    <source>
        <dbReference type="ARBA" id="ARBA00004496"/>
    </source>
</evidence>
<dbReference type="Pfam" id="PF18716">
    <property type="entry name" value="VATC"/>
    <property type="match status" value="1"/>
</dbReference>
<dbReference type="AlphaFoldDB" id="A0A8S4DU67"/>
<dbReference type="GO" id="GO:0005737">
    <property type="term" value="C:cytoplasm"/>
    <property type="evidence" value="ECO:0007669"/>
    <property type="project" value="UniProtKB-SubCell"/>
</dbReference>
<comment type="caution">
    <text evidence="18">The sequence shown here is derived from an EMBL/GenBank/DDBJ whole genome shotgun (WGS) entry which is preliminary data.</text>
</comment>
<feature type="coiled-coil region" evidence="15">
    <location>
        <begin position="602"/>
        <end position="629"/>
    </location>
</feature>
<keyword evidence="6" id="KW-0677">Repeat</keyword>
<dbReference type="PANTHER" id="PTHR16036:SF2">
    <property type="entry name" value="TRNA ENDONUCLEASE ANKZF1"/>
    <property type="match status" value="1"/>
</dbReference>
<dbReference type="SUPFAM" id="SSF48403">
    <property type="entry name" value="Ankyrin repeat"/>
    <property type="match status" value="1"/>
</dbReference>
<dbReference type="PROSITE" id="PS52044">
    <property type="entry name" value="VLRF1"/>
    <property type="match status" value="1"/>
</dbReference>
<dbReference type="Proteomes" id="UP000653454">
    <property type="component" value="Unassembled WGS sequence"/>
</dbReference>
<feature type="compositionally biased region" description="Basic and acidic residues" evidence="16">
    <location>
        <begin position="463"/>
        <end position="474"/>
    </location>
</feature>
<dbReference type="SMART" id="SM00248">
    <property type="entry name" value="ANK"/>
    <property type="match status" value="1"/>
</dbReference>
<keyword evidence="8" id="KW-0863">Zinc-finger</keyword>
<dbReference type="Pfam" id="PF18826">
    <property type="entry name" value="bVLRF1"/>
    <property type="match status" value="1"/>
</dbReference>
<dbReference type="Gene3D" id="1.25.40.20">
    <property type="entry name" value="Ankyrin repeat-containing domain"/>
    <property type="match status" value="1"/>
</dbReference>
<keyword evidence="3 14" id="KW-0963">Cytoplasm</keyword>
<evidence type="ECO:0000256" key="15">
    <source>
        <dbReference type="SAM" id="Coils"/>
    </source>
</evidence>
<feature type="region of interest" description="Disordered" evidence="16">
    <location>
        <begin position="434"/>
        <end position="476"/>
    </location>
</feature>
<feature type="repeat" description="ANK" evidence="13">
    <location>
        <begin position="527"/>
        <end position="559"/>
    </location>
</feature>
<evidence type="ECO:0000256" key="7">
    <source>
        <dbReference type="ARBA" id="ARBA00022759"/>
    </source>
</evidence>
<dbReference type="PROSITE" id="PS50088">
    <property type="entry name" value="ANK_REPEAT"/>
    <property type="match status" value="1"/>
</dbReference>
<dbReference type="GO" id="GO:0016787">
    <property type="term" value="F:hydrolase activity"/>
    <property type="evidence" value="ECO:0007669"/>
    <property type="project" value="UniProtKB-KW"/>
</dbReference>
<evidence type="ECO:0000256" key="2">
    <source>
        <dbReference type="ARBA" id="ARBA00009262"/>
    </source>
</evidence>
<feature type="domain" description="VLRF1" evidence="17">
    <location>
        <begin position="190"/>
        <end position="331"/>
    </location>
</feature>
<dbReference type="InterPro" id="IPR041175">
    <property type="entry name" value="VLRF1/Vms1"/>
</dbReference>
<dbReference type="GO" id="GO:0036503">
    <property type="term" value="P:ERAD pathway"/>
    <property type="evidence" value="ECO:0007669"/>
    <property type="project" value="TreeGrafter"/>
</dbReference>
<evidence type="ECO:0000256" key="10">
    <source>
        <dbReference type="ARBA" id="ARBA00022833"/>
    </source>
</evidence>
<keyword evidence="9 14" id="KW-0378">Hydrolase</keyword>
<comment type="similarity">
    <text evidence="2 14">Belongs to the ANKZF1/VMS1 family.</text>
</comment>
<dbReference type="GO" id="GO:0004519">
    <property type="term" value="F:endonuclease activity"/>
    <property type="evidence" value="ECO:0007669"/>
    <property type="project" value="UniProtKB-KW"/>
</dbReference>
<feature type="active site" evidence="14">
    <location>
        <position position="233"/>
    </location>
</feature>
<evidence type="ECO:0000256" key="9">
    <source>
        <dbReference type="ARBA" id="ARBA00022801"/>
    </source>
</evidence>
<comment type="domain">
    <text evidence="14">The VLRF1 domain mediates binding to the 60S ribosomal subunit.</text>
</comment>
<dbReference type="PANTHER" id="PTHR16036">
    <property type="entry name" value="ANKYRIN REPEAT AND ZINC FINGER DOMAIN-CONTAINING PROTEIN 1"/>
    <property type="match status" value="1"/>
</dbReference>
<accession>A0A8S4DU67</accession>
<evidence type="ECO:0000256" key="12">
    <source>
        <dbReference type="ARBA" id="ARBA00023054"/>
    </source>
</evidence>
<keyword evidence="7 14" id="KW-0255">Endonuclease</keyword>
<keyword evidence="4 14" id="KW-0540">Nuclease</keyword>
<evidence type="ECO:0000313" key="19">
    <source>
        <dbReference type="Proteomes" id="UP000653454"/>
    </source>
</evidence>
<dbReference type="PROSITE" id="PS50297">
    <property type="entry name" value="ANK_REP_REGION"/>
    <property type="match status" value="1"/>
</dbReference>
<feature type="region of interest" description="Disordered" evidence="16">
    <location>
        <begin position="108"/>
        <end position="132"/>
    </location>
</feature>
<sequence length="688" mass="76143">MMTSKTEYKPRNVKIFDLDEFEKLLKDVKVPACMITEAPVVVDEQSVIKRVSALTLGGFTGGEQCSCCGAGPFESRAQQTAHYKHHWHAHNLKRRLFGKSPLTLSQFNSRQDDNSSVSGSDSESEDVTASSPGSDLFAAATRHCKAFFTNAAGQVFCIYRCVLHHRKEDLSTDGEGKVWIERCRRIALPGAQRWAVLMVSGGHFAGAVFSGSVPVLHKTQHSYVVRRGQGQAQGARDQQGNAPKSAGASLRRYNMAQFVQHVHDILNSWTEDLNGCSLVLYRAVGPGNQMALFGKGSPLSREDARVRALPFPTRKPTYREVRRAHDTVANIEVYDSMELFQKAVVASGRPAPESSGDRSRKKPSPNKPVLNRAKSREPIARELPTLVTSSEDEGPCFIDSETPVDWIKTLSEQTSNGLITASRKDLINNDLSIASPESSETESEIAPEQKALATKKKKKKKQDKAEVAKKEKGSAPKVAPVKIPASVKKMWKVISGNELHSLETIFEGWEPTAVSVADACNTADPVDGNTALHKAAIADKPDMVKQILQAGGDPCARNLALQTPYAAAQQQTRLAFRLFQAEQPTRYNYAKAHIPGPLTPELLEQEIEKKAAQKRAKRQKDKEKQAEKIRASKFLAMKDSEKIQSQELRCFLCGVSLPKTPFQYDVYRFCSIKCLQNHRNLRPLNMPP</sequence>
<evidence type="ECO:0000256" key="14">
    <source>
        <dbReference type="PROSITE-ProRule" id="PRU01389"/>
    </source>
</evidence>
<evidence type="ECO:0000256" key="8">
    <source>
        <dbReference type="ARBA" id="ARBA00022771"/>
    </source>
</evidence>
<evidence type="ECO:0000256" key="4">
    <source>
        <dbReference type="ARBA" id="ARBA00022722"/>
    </source>
</evidence>
<keyword evidence="10" id="KW-0862">Zinc</keyword>
<feature type="compositionally biased region" description="Basic residues" evidence="16">
    <location>
        <begin position="453"/>
        <end position="462"/>
    </location>
</feature>
<evidence type="ECO:0000313" key="18">
    <source>
        <dbReference type="EMBL" id="CAG9102983.1"/>
    </source>
</evidence>
<evidence type="ECO:0000256" key="5">
    <source>
        <dbReference type="ARBA" id="ARBA00022723"/>
    </source>
</evidence>
<dbReference type="InterPro" id="IPR036770">
    <property type="entry name" value="Ankyrin_rpt-contain_sf"/>
</dbReference>
<dbReference type="InterPro" id="IPR041540">
    <property type="entry name" value="VATC"/>
</dbReference>
<protein>
    <submittedName>
        <fullName evidence="18">(diamondback moth) hypothetical protein</fullName>
    </submittedName>
</protein>
<gene>
    <name evidence="18" type="ORF">PLXY2_LOCUS2822</name>
</gene>
<evidence type="ECO:0000256" key="16">
    <source>
        <dbReference type="SAM" id="MobiDB-lite"/>
    </source>
</evidence>
<name>A0A8S4DU67_PLUXY</name>
<reference evidence="18" key="1">
    <citation type="submission" date="2020-11" db="EMBL/GenBank/DDBJ databases">
        <authorList>
            <person name="Whiteford S."/>
        </authorList>
    </citation>
    <scope>NUCLEOTIDE SEQUENCE</scope>
</reference>
<organism evidence="18 19">
    <name type="scientific">Plutella xylostella</name>
    <name type="common">Diamondback moth</name>
    <name type="synonym">Plutella maculipennis</name>
    <dbReference type="NCBI Taxonomy" id="51655"/>
    <lineage>
        <taxon>Eukaryota</taxon>
        <taxon>Metazoa</taxon>
        <taxon>Ecdysozoa</taxon>
        <taxon>Arthropoda</taxon>
        <taxon>Hexapoda</taxon>
        <taxon>Insecta</taxon>
        <taxon>Pterygota</taxon>
        <taxon>Neoptera</taxon>
        <taxon>Endopterygota</taxon>
        <taxon>Lepidoptera</taxon>
        <taxon>Glossata</taxon>
        <taxon>Ditrysia</taxon>
        <taxon>Yponomeutoidea</taxon>
        <taxon>Plutellidae</taxon>
        <taxon>Plutella</taxon>
    </lineage>
</organism>
<keyword evidence="12 15" id="KW-0175">Coiled coil</keyword>
<evidence type="ECO:0000259" key="17">
    <source>
        <dbReference type="PROSITE" id="PS52044"/>
    </source>
</evidence>